<keyword evidence="11" id="KW-0539">Nucleus</keyword>
<evidence type="ECO:0000256" key="12">
    <source>
        <dbReference type="ARBA" id="ARBA00031706"/>
    </source>
</evidence>
<keyword evidence="9 13" id="KW-0238">DNA-binding</keyword>
<feature type="domain" description="THAP-type" evidence="16">
    <location>
        <begin position="351"/>
        <end position="436"/>
    </location>
</feature>
<evidence type="ECO:0000256" key="4">
    <source>
        <dbReference type="ARBA" id="ARBA00022723"/>
    </source>
</evidence>
<dbReference type="Proteomes" id="UP001176961">
    <property type="component" value="Unassembled WGS sequence"/>
</dbReference>
<keyword evidence="19" id="KW-1185">Reference proteome</keyword>
<feature type="compositionally biased region" description="Basic and acidic residues" evidence="15">
    <location>
        <begin position="34"/>
        <end position="45"/>
    </location>
</feature>
<evidence type="ECO:0000256" key="13">
    <source>
        <dbReference type="PROSITE-ProRule" id="PRU00309"/>
    </source>
</evidence>
<evidence type="ECO:0000256" key="5">
    <source>
        <dbReference type="ARBA" id="ARBA00022737"/>
    </source>
</evidence>
<dbReference type="SUPFAM" id="SSF53756">
    <property type="entry name" value="UDP-Glycosyltransferase/glycogen phosphorylase"/>
    <property type="match status" value="1"/>
</dbReference>
<dbReference type="InterPro" id="IPR006612">
    <property type="entry name" value="THAP_Znf"/>
</dbReference>
<name>A0AA36GE35_CYLNA</name>
<evidence type="ECO:0000256" key="8">
    <source>
        <dbReference type="ARBA" id="ARBA00023015"/>
    </source>
</evidence>
<organism evidence="18 19">
    <name type="scientific">Cylicocyclus nassatus</name>
    <name type="common">Nematode worm</name>
    <dbReference type="NCBI Taxonomy" id="53992"/>
    <lineage>
        <taxon>Eukaryota</taxon>
        <taxon>Metazoa</taxon>
        <taxon>Ecdysozoa</taxon>
        <taxon>Nematoda</taxon>
        <taxon>Chromadorea</taxon>
        <taxon>Rhabditida</taxon>
        <taxon>Rhabditina</taxon>
        <taxon>Rhabditomorpha</taxon>
        <taxon>Strongyloidea</taxon>
        <taxon>Strongylidae</taxon>
        <taxon>Cylicocyclus</taxon>
    </lineage>
</organism>
<dbReference type="PANTHER" id="PTHR11618:SF13">
    <property type="entry name" value="TRANSCRIPTION INITIATION FACTOR IIB"/>
    <property type="match status" value="1"/>
</dbReference>
<evidence type="ECO:0000256" key="7">
    <source>
        <dbReference type="ARBA" id="ARBA00022833"/>
    </source>
</evidence>
<dbReference type="InterPro" id="IPR023486">
    <property type="entry name" value="TFIIB_CS"/>
</dbReference>
<proteinExistence type="inferred from homology"/>
<dbReference type="InterPro" id="IPR036915">
    <property type="entry name" value="Cyclin-like_sf"/>
</dbReference>
<dbReference type="Pfam" id="PF05485">
    <property type="entry name" value="THAP"/>
    <property type="match status" value="2"/>
</dbReference>
<keyword evidence="5" id="KW-0677">Repeat</keyword>
<evidence type="ECO:0000256" key="10">
    <source>
        <dbReference type="ARBA" id="ARBA00023163"/>
    </source>
</evidence>
<accession>A0AA36GE35</accession>
<keyword evidence="8" id="KW-0805">Transcription regulation</keyword>
<evidence type="ECO:0000259" key="16">
    <source>
        <dbReference type="PROSITE" id="PS50950"/>
    </source>
</evidence>
<keyword evidence="10" id="KW-0804">Transcription</keyword>
<dbReference type="PROSITE" id="PS00782">
    <property type="entry name" value="TFIIB"/>
    <property type="match status" value="2"/>
</dbReference>
<dbReference type="GO" id="GO:0016251">
    <property type="term" value="F:RNA polymerase II general transcription initiation factor activity"/>
    <property type="evidence" value="ECO:0007669"/>
    <property type="project" value="TreeGrafter"/>
</dbReference>
<dbReference type="SMART" id="SM00980">
    <property type="entry name" value="THAP"/>
    <property type="match status" value="3"/>
</dbReference>
<dbReference type="GO" id="GO:0097550">
    <property type="term" value="C:transcription preinitiation complex"/>
    <property type="evidence" value="ECO:0007669"/>
    <property type="project" value="TreeGrafter"/>
</dbReference>
<evidence type="ECO:0000256" key="15">
    <source>
        <dbReference type="SAM" id="MobiDB-lite"/>
    </source>
</evidence>
<dbReference type="SUPFAM" id="SSF57716">
    <property type="entry name" value="Glucocorticoid receptor-like (DNA-binding domain)"/>
    <property type="match status" value="1"/>
</dbReference>
<sequence length="1152" mass="126941">MADDDDLVDCDLFIASPTSDPEAHHLTDSPCSSKEGKKSSRDGAEVRSVITPEEKVNAAEHELDEEVEVIVDDDSTLIEASELLGNTEIRGTLASTSASTVDDDDGGEDVTPVVDDSAPIEASELMGDGENPPTLRDALAATIDDDGGGEAVRNALALFSENTIRRGTLSLPLQKLFLRLRDLGCVIDVIQAKLSKRKIRCFVDGCSYNRLQPENIGFRCTLPSNVETALQWICICVSDIGQQNTLIIKFINSLHEEDEEGGQILNKKIAPSKKLYFFPFRICSHHFDPRCADLPTALVPSLNLPEKPFFSRDELLLRLRRRYVFLSEMGYEDVDIDKLEPTGVLVNPLSSPLSCCVPGCNYKSCDISLFSSRYVKMFSIPSSGVDYKRWCKAVQDGLGVPGAFEFHLPAKAHICEMHFAEGKRYTRGLMQDPSVFRKLAPHGVSGVLSRLGPFRTTTCAVAQCSNAKTETLCISFPKPDDSLHTRWIESLQRYDESFAYDGSKNVCLKHFSLTEESGIVPVLYLDGDSELQSAGSRASLKRKNEVGGLENFEEPAKRSKVDSHENTDRSHSNDAGETESEKSCCAETLRISETVEQIERMTHVVESVIEQLQITCKNYYKEKGELDQHLKFQLFDILSELKSQKGIVHSLRLRLEDTEQVFMACFVTVGTTRFDELVNEVLRDACISALRSAGVNKIKIQMGAGEWDADIRERVFENVIKDEGVIEYGGLPIEYYRFKPDIKKDMENSMLVIGHAGAGTCLECLKLKRPFIVVVNEGLMDNHQLELAKELARGEHLLYCTVPQLSTSSHVPRPHPARNAECETDGPHIVRSHLIGGLGTRSLHGAGMTSVECPIHPNVHLVEDHRAGDVICPECGLVVGDRLVDVGTEWRSFSNERSGTDPSRVGAPENPLLSGGDLSTSIAVGFGASDSDTSLANAQRKSMNNTDRQMTQAMSVIREMSERIHLAKSIQDLASKTFKDVLDSKALKGKNNEAQAAACLYIACRKEGVPRTFKEICAVSRVSKKEIGRCFKLIIKSLETNLEQITSADFMSRFCGNLSLPNSIQAAATRIAKRAVEMDLVAGRSPISIAAAAIYMASQASSEKRSAKDIGEIAGAAEVTVKQTYKLLYPKAAELFPEDFKFVTPIDQLPTS</sequence>
<feature type="compositionally biased region" description="Basic and acidic residues" evidence="15">
    <location>
        <begin position="554"/>
        <end position="584"/>
    </location>
</feature>
<comment type="subcellular location">
    <subcellularLocation>
        <location evidence="1">Nucleus</location>
    </subcellularLocation>
</comment>
<evidence type="ECO:0000256" key="6">
    <source>
        <dbReference type="ARBA" id="ARBA00022771"/>
    </source>
</evidence>
<reference evidence="18" key="1">
    <citation type="submission" date="2023-07" db="EMBL/GenBank/DDBJ databases">
        <authorList>
            <consortium name="CYATHOMIX"/>
        </authorList>
    </citation>
    <scope>NUCLEOTIDE SEQUENCE</scope>
    <source>
        <strain evidence="18">N/A</strain>
    </source>
</reference>
<evidence type="ECO:0000259" key="17">
    <source>
        <dbReference type="PROSITE" id="PS51134"/>
    </source>
</evidence>
<keyword evidence="4" id="KW-0479">Metal-binding</keyword>
<dbReference type="GO" id="GO:0017025">
    <property type="term" value="F:TBP-class protein binding"/>
    <property type="evidence" value="ECO:0007669"/>
    <property type="project" value="InterPro"/>
</dbReference>
<comment type="similarity">
    <text evidence="2">Belongs to the TFIIB family.</text>
</comment>
<dbReference type="EMBL" id="CATQJL010000001">
    <property type="protein sequence ID" value="CAJ0588909.1"/>
    <property type="molecule type" value="Genomic_DNA"/>
</dbReference>
<dbReference type="GO" id="GO:0070897">
    <property type="term" value="P:transcription preinitiation complex assembly"/>
    <property type="evidence" value="ECO:0007669"/>
    <property type="project" value="InterPro"/>
</dbReference>
<dbReference type="FunFam" id="1.10.472.10:FF:000008">
    <property type="entry name" value="Transcription initiation factor IIB"/>
    <property type="match status" value="1"/>
</dbReference>
<evidence type="ECO:0000313" key="19">
    <source>
        <dbReference type="Proteomes" id="UP001176961"/>
    </source>
</evidence>
<comment type="caution">
    <text evidence="18">The sequence shown here is derived from an EMBL/GenBank/DDBJ whole genome shotgun (WGS) entry which is preliminary data.</text>
</comment>
<dbReference type="Gene3D" id="1.10.472.10">
    <property type="entry name" value="Cyclin-like"/>
    <property type="match status" value="2"/>
</dbReference>
<dbReference type="SMART" id="SM00385">
    <property type="entry name" value="CYCLIN"/>
    <property type="match status" value="2"/>
</dbReference>
<evidence type="ECO:0000256" key="3">
    <source>
        <dbReference type="ARBA" id="ARBA00013932"/>
    </source>
</evidence>
<evidence type="ECO:0000256" key="1">
    <source>
        <dbReference type="ARBA" id="ARBA00004123"/>
    </source>
</evidence>
<protein>
    <recommendedName>
        <fullName evidence="3">Transcription initiation factor IIB</fullName>
    </recommendedName>
    <alternativeName>
        <fullName evidence="12">General transcription factor TFIIB</fullName>
    </alternativeName>
</protein>
<feature type="region of interest" description="Disordered" evidence="15">
    <location>
        <begin position="15"/>
        <end position="49"/>
    </location>
</feature>
<dbReference type="GO" id="GO:0005634">
    <property type="term" value="C:nucleus"/>
    <property type="evidence" value="ECO:0007669"/>
    <property type="project" value="UniProtKB-SubCell"/>
</dbReference>
<evidence type="ECO:0000256" key="2">
    <source>
        <dbReference type="ARBA" id="ARBA00010857"/>
    </source>
</evidence>
<dbReference type="InterPro" id="IPR007235">
    <property type="entry name" value="Glyco_trans_28_C"/>
</dbReference>
<dbReference type="AlphaFoldDB" id="A0AA36GE35"/>
<dbReference type="GO" id="GO:0003677">
    <property type="term" value="F:DNA binding"/>
    <property type="evidence" value="ECO:0007669"/>
    <property type="project" value="UniProtKB-UniRule"/>
</dbReference>
<dbReference type="FunFam" id="1.10.472.10:FF:000019">
    <property type="entry name" value="transcription initiation factor IIB"/>
    <property type="match status" value="1"/>
</dbReference>
<evidence type="ECO:0000256" key="14">
    <source>
        <dbReference type="PROSITE-ProRule" id="PRU00469"/>
    </source>
</evidence>
<feature type="region of interest" description="Disordered" evidence="15">
    <location>
        <begin position="545"/>
        <end position="584"/>
    </location>
</feature>
<dbReference type="SUPFAM" id="SSF47954">
    <property type="entry name" value="Cyclin-like"/>
    <property type="match status" value="2"/>
</dbReference>
<feature type="domain" description="TFIIB-type" evidence="17">
    <location>
        <begin position="849"/>
        <end position="880"/>
    </location>
</feature>
<dbReference type="GO" id="GO:0008270">
    <property type="term" value="F:zinc ion binding"/>
    <property type="evidence" value="ECO:0007669"/>
    <property type="project" value="UniProtKB-KW"/>
</dbReference>
<dbReference type="Pfam" id="PF04101">
    <property type="entry name" value="Glyco_tran_28_C"/>
    <property type="match status" value="1"/>
</dbReference>
<dbReference type="PANTHER" id="PTHR11618">
    <property type="entry name" value="TRANSCRIPTION INITIATION FACTOR IIB-RELATED"/>
    <property type="match status" value="1"/>
</dbReference>
<evidence type="ECO:0000256" key="11">
    <source>
        <dbReference type="ARBA" id="ARBA00023242"/>
    </source>
</evidence>
<dbReference type="CDD" id="cd20552">
    <property type="entry name" value="CYCLIN_TFIIB_rpt2"/>
    <property type="match status" value="1"/>
</dbReference>
<keyword evidence="7" id="KW-0862">Zinc</keyword>
<dbReference type="PROSITE" id="PS50950">
    <property type="entry name" value="ZF_THAP"/>
    <property type="match status" value="1"/>
</dbReference>
<dbReference type="SUPFAM" id="SSF57783">
    <property type="entry name" value="Zinc beta-ribbon"/>
    <property type="match status" value="1"/>
</dbReference>
<dbReference type="InterPro" id="IPR013150">
    <property type="entry name" value="TFIIB_cyclin"/>
</dbReference>
<dbReference type="PROSITE" id="PS51134">
    <property type="entry name" value="ZF_TFIIB"/>
    <property type="match status" value="1"/>
</dbReference>
<dbReference type="InterPro" id="IPR013763">
    <property type="entry name" value="Cyclin-like_dom"/>
</dbReference>
<dbReference type="Gene3D" id="3.40.50.2000">
    <property type="entry name" value="Glycogen Phosphorylase B"/>
    <property type="match status" value="1"/>
</dbReference>
<dbReference type="GO" id="GO:0016758">
    <property type="term" value="F:hexosyltransferase activity"/>
    <property type="evidence" value="ECO:0007669"/>
    <property type="project" value="InterPro"/>
</dbReference>
<dbReference type="Pfam" id="PF08271">
    <property type="entry name" value="Zn_Ribbon_TF"/>
    <property type="match status" value="1"/>
</dbReference>
<evidence type="ECO:0000256" key="9">
    <source>
        <dbReference type="ARBA" id="ARBA00023125"/>
    </source>
</evidence>
<keyword evidence="6 14" id="KW-0863">Zinc-finger</keyword>
<dbReference type="GO" id="GO:0006367">
    <property type="term" value="P:transcription initiation at RNA polymerase II promoter"/>
    <property type="evidence" value="ECO:0007669"/>
    <property type="project" value="TreeGrafter"/>
</dbReference>
<dbReference type="PRINTS" id="PR00685">
    <property type="entry name" value="TIFACTORIIB"/>
</dbReference>
<gene>
    <name evidence="18" type="ORF">CYNAS_LOCUS892</name>
</gene>
<dbReference type="Gene3D" id="2.20.25.10">
    <property type="match status" value="1"/>
</dbReference>
<evidence type="ECO:0000313" key="18">
    <source>
        <dbReference type="EMBL" id="CAJ0588909.1"/>
    </source>
</evidence>
<dbReference type="FunFam" id="2.20.25.10:FF:000037">
    <property type="entry name" value="Transcription initiation factor IIB"/>
    <property type="match status" value="1"/>
</dbReference>
<dbReference type="CDD" id="cd20551">
    <property type="entry name" value="CYCLIN_TFIIB_rpt1"/>
    <property type="match status" value="1"/>
</dbReference>
<dbReference type="InterPro" id="IPR013137">
    <property type="entry name" value="Znf_TFIIB"/>
</dbReference>
<dbReference type="InterPro" id="IPR000812">
    <property type="entry name" value="TFIIB"/>
</dbReference>
<dbReference type="Pfam" id="PF00382">
    <property type="entry name" value="TFIIB"/>
    <property type="match status" value="2"/>
</dbReference>